<proteinExistence type="predicted"/>
<sequence>MSEWSAVSAGSVLHALFVGIFVWQWSSSEAPRVVHAFLIHALLGGYFNVRPNLRDMLARHGRLQHFEALNGSQQITVLYASLSARLELRQRRPSSWSST</sequence>
<evidence type="ECO:0000313" key="2">
    <source>
        <dbReference type="EMBL" id="KAE9018189.1"/>
    </source>
</evidence>
<comment type="caution">
    <text evidence="2">The sequence shown here is derived from an EMBL/GenBank/DDBJ whole genome shotgun (WGS) entry which is preliminary data.</text>
</comment>
<keyword evidence="1" id="KW-0812">Transmembrane</keyword>
<dbReference type="EMBL" id="QXFX01000273">
    <property type="protein sequence ID" value="KAE9122581.1"/>
    <property type="molecule type" value="Genomic_DNA"/>
</dbReference>
<keyword evidence="1" id="KW-0472">Membrane</keyword>
<feature type="transmembrane region" description="Helical" evidence="1">
    <location>
        <begin position="7"/>
        <end position="26"/>
    </location>
</feature>
<dbReference type="Proteomes" id="UP000460718">
    <property type="component" value="Unassembled WGS sequence"/>
</dbReference>
<evidence type="ECO:0000313" key="3">
    <source>
        <dbReference type="EMBL" id="KAE9122581.1"/>
    </source>
</evidence>
<evidence type="ECO:0000256" key="1">
    <source>
        <dbReference type="SAM" id="Phobius"/>
    </source>
</evidence>
<organism evidence="2 4">
    <name type="scientific">Phytophthora fragariae</name>
    <dbReference type="NCBI Taxonomy" id="53985"/>
    <lineage>
        <taxon>Eukaryota</taxon>
        <taxon>Sar</taxon>
        <taxon>Stramenopiles</taxon>
        <taxon>Oomycota</taxon>
        <taxon>Peronosporomycetes</taxon>
        <taxon>Peronosporales</taxon>
        <taxon>Peronosporaceae</taxon>
        <taxon>Phytophthora</taxon>
    </lineage>
</organism>
<gene>
    <name evidence="3" type="ORF">PF010_g6704</name>
    <name evidence="2" type="ORF">PF011_g6367</name>
</gene>
<reference evidence="4 5" key="1">
    <citation type="submission" date="2018-09" db="EMBL/GenBank/DDBJ databases">
        <title>Genomic investigation of the strawberry pathogen Phytophthora fragariae indicates pathogenicity is determined by transcriptional variation in three key races.</title>
        <authorList>
            <person name="Adams T.M."/>
            <person name="Armitage A.D."/>
            <person name="Sobczyk M.K."/>
            <person name="Bates H.J."/>
            <person name="Dunwell J.M."/>
            <person name="Nellist C.F."/>
            <person name="Harrison R.J."/>
        </authorList>
    </citation>
    <scope>NUCLEOTIDE SEQUENCE [LARGE SCALE GENOMIC DNA]</scope>
    <source>
        <strain evidence="3 5">ONT-3</strain>
        <strain evidence="2 4">SCRP245</strain>
    </source>
</reference>
<evidence type="ECO:0000313" key="5">
    <source>
        <dbReference type="Proteomes" id="UP000488956"/>
    </source>
</evidence>
<name>A0A6A3LGF1_9STRA</name>
<protein>
    <submittedName>
        <fullName evidence="2">Uncharacterized protein</fullName>
    </submittedName>
</protein>
<evidence type="ECO:0000313" key="4">
    <source>
        <dbReference type="Proteomes" id="UP000460718"/>
    </source>
</evidence>
<dbReference type="Proteomes" id="UP000488956">
    <property type="component" value="Unassembled WGS sequence"/>
</dbReference>
<keyword evidence="1" id="KW-1133">Transmembrane helix</keyword>
<accession>A0A6A3LGF1</accession>
<dbReference type="EMBL" id="QXFW01000267">
    <property type="protein sequence ID" value="KAE9018189.1"/>
    <property type="molecule type" value="Genomic_DNA"/>
</dbReference>
<dbReference type="AlphaFoldDB" id="A0A6A3LGF1"/>
<feature type="transmembrane region" description="Helical" evidence="1">
    <location>
        <begin position="32"/>
        <end position="49"/>
    </location>
</feature>